<sequence length="161" mass="18157">MNHVIDDLEVVEYKVSSDYLCGSVVDENSHAIDENSNMGESISTFHDINVEGLNEEPIQTDNLNVEVGVGDLSNLKETKRDLASADSQKLNILKDDESKIDEELKSLRNKNKKLSEKKKSVQNEKIKLETILELEMKELSGVYKNATKTNIDIGYKSRGRK</sequence>
<dbReference type="STRING" id="33114.A0A2G2X5Y3"/>
<gene>
    <name evidence="2" type="ORF">CQW23_07348</name>
</gene>
<reference evidence="2 3" key="1">
    <citation type="journal article" date="2017" name="Genome Biol.">
        <title>New reference genome sequences of hot pepper reveal the massive evolution of plant disease-resistance genes by retroduplication.</title>
        <authorList>
            <person name="Kim S."/>
            <person name="Park J."/>
            <person name="Yeom S.I."/>
            <person name="Kim Y.M."/>
            <person name="Seo E."/>
            <person name="Kim K.T."/>
            <person name="Kim M.S."/>
            <person name="Lee J.M."/>
            <person name="Cheong K."/>
            <person name="Shin H.S."/>
            <person name="Kim S.B."/>
            <person name="Han K."/>
            <person name="Lee J."/>
            <person name="Park M."/>
            <person name="Lee H.A."/>
            <person name="Lee H.Y."/>
            <person name="Lee Y."/>
            <person name="Oh S."/>
            <person name="Lee J.H."/>
            <person name="Choi E."/>
            <person name="Choi E."/>
            <person name="Lee S.E."/>
            <person name="Jeon J."/>
            <person name="Kim H."/>
            <person name="Choi G."/>
            <person name="Song H."/>
            <person name="Lee J."/>
            <person name="Lee S.C."/>
            <person name="Kwon J.K."/>
            <person name="Lee H.Y."/>
            <person name="Koo N."/>
            <person name="Hong Y."/>
            <person name="Kim R.W."/>
            <person name="Kang W.H."/>
            <person name="Huh J.H."/>
            <person name="Kang B.C."/>
            <person name="Yang T.J."/>
            <person name="Lee Y.H."/>
            <person name="Bennetzen J.L."/>
            <person name="Choi D."/>
        </authorList>
    </citation>
    <scope>NUCLEOTIDE SEQUENCE [LARGE SCALE GENOMIC DNA]</scope>
    <source>
        <strain evidence="3">cv. PBC81</strain>
    </source>
</reference>
<accession>A0A2G2X5Y3</accession>
<dbReference type="AlphaFoldDB" id="A0A2G2X5Y3"/>
<keyword evidence="1" id="KW-0175">Coiled coil</keyword>
<evidence type="ECO:0000256" key="1">
    <source>
        <dbReference type="SAM" id="Coils"/>
    </source>
</evidence>
<keyword evidence="3" id="KW-1185">Reference proteome</keyword>
<dbReference type="Proteomes" id="UP000224567">
    <property type="component" value="Unassembled WGS sequence"/>
</dbReference>
<proteinExistence type="predicted"/>
<reference evidence="3" key="2">
    <citation type="journal article" date="2017" name="J. Anim. Genet.">
        <title>Multiple reference genome sequences of hot pepper reveal the massive evolution of plant disease resistance genes by retroduplication.</title>
        <authorList>
            <person name="Kim S."/>
            <person name="Park J."/>
            <person name="Yeom S.-I."/>
            <person name="Kim Y.-M."/>
            <person name="Seo E."/>
            <person name="Kim K.-T."/>
            <person name="Kim M.-S."/>
            <person name="Lee J.M."/>
            <person name="Cheong K."/>
            <person name="Shin H.-S."/>
            <person name="Kim S.-B."/>
            <person name="Han K."/>
            <person name="Lee J."/>
            <person name="Park M."/>
            <person name="Lee H.-A."/>
            <person name="Lee H.-Y."/>
            <person name="Lee Y."/>
            <person name="Oh S."/>
            <person name="Lee J.H."/>
            <person name="Choi E."/>
            <person name="Choi E."/>
            <person name="Lee S.E."/>
            <person name="Jeon J."/>
            <person name="Kim H."/>
            <person name="Choi G."/>
            <person name="Song H."/>
            <person name="Lee J."/>
            <person name="Lee S.-C."/>
            <person name="Kwon J.-K."/>
            <person name="Lee H.-Y."/>
            <person name="Koo N."/>
            <person name="Hong Y."/>
            <person name="Kim R.W."/>
            <person name="Kang W.-H."/>
            <person name="Huh J.H."/>
            <person name="Kang B.-C."/>
            <person name="Yang T.-J."/>
            <person name="Lee Y.-H."/>
            <person name="Bennetzen J.L."/>
            <person name="Choi D."/>
        </authorList>
    </citation>
    <scope>NUCLEOTIDE SEQUENCE [LARGE SCALE GENOMIC DNA]</scope>
    <source>
        <strain evidence="3">cv. PBC81</strain>
    </source>
</reference>
<dbReference type="EMBL" id="MLFT02000003">
    <property type="protein sequence ID" value="PHT52886.1"/>
    <property type="molecule type" value="Genomic_DNA"/>
</dbReference>
<evidence type="ECO:0000313" key="2">
    <source>
        <dbReference type="EMBL" id="PHT52886.1"/>
    </source>
</evidence>
<protein>
    <submittedName>
        <fullName evidence="2">Uncharacterized protein</fullName>
    </submittedName>
</protein>
<feature type="coiled-coil region" evidence="1">
    <location>
        <begin position="90"/>
        <end position="131"/>
    </location>
</feature>
<comment type="caution">
    <text evidence="2">The sequence shown here is derived from an EMBL/GenBank/DDBJ whole genome shotgun (WGS) entry which is preliminary data.</text>
</comment>
<organism evidence="2 3">
    <name type="scientific">Capsicum baccatum</name>
    <name type="common">Peruvian pepper</name>
    <dbReference type="NCBI Taxonomy" id="33114"/>
    <lineage>
        <taxon>Eukaryota</taxon>
        <taxon>Viridiplantae</taxon>
        <taxon>Streptophyta</taxon>
        <taxon>Embryophyta</taxon>
        <taxon>Tracheophyta</taxon>
        <taxon>Spermatophyta</taxon>
        <taxon>Magnoliopsida</taxon>
        <taxon>eudicotyledons</taxon>
        <taxon>Gunneridae</taxon>
        <taxon>Pentapetalae</taxon>
        <taxon>asterids</taxon>
        <taxon>lamiids</taxon>
        <taxon>Solanales</taxon>
        <taxon>Solanaceae</taxon>
        <taxon>Solanoideae</taxon>
        <taxon>Capsiceae</taxon>
        <taxon>Capsicum</taxon>
    </lineage>
</organism>
<name>A0A2G2X5Y3_CAPBA</name>
<evidence type="ECO:0000313" key="3">
    <source>
        <dbReference type="Proteomes" id="UP000224567"/>
    </source>
</evidence>